<organism evidence="2 3">
    <name type="scientific">Cerasicoccus arenae</name>
    <dbReference type="NCBI Taxonomy" id="424488"/>
    <lineage>
        <taxon>Bacteria</taxon>
        <taxon>Pseudomonadati</taxon>
        <taxon>Verrucomicrobiota</taxon>
        <taxon>Opitutia</taxon>
        <taxon>Puniceicoccales</taxon>
        <taxon>Cerasicoccaceae</taxon>
        <taxon>Cerasicoccus</taxon>
    </lineage>
</organism>
<keyword evidence="1" id="KW-0812">Transmembrane</keyword>
<dbReference type="RefSeq" id="WP_189517015.1">
    <property type="nucleotide sequence ID" value="NZ_BMXG01000027.1"/>
</dbReference>
<protein>
    <submittedName>
        <fullName evidence="2">Uncharacterized protein</fullName>
    </submittedName>
</protein>
<name>A0A8J3GE61_9BACT</name>
<evidence type="ECO:0000256" key="1">
    <source>
        <dbReference type="SAM" id="Phobius"/>
    </source>
</evidence>
<proteinExistence type="predicted"/>
<dbReference type="Proteomes" id="UP000642829">
    <property type="component" value="Unassembled WGS sequence"/>
</dbReference>
<feature type="transmembrane region" description="Helical" evidence="1">
    <location>
        <begin position="12"/>
        <end position="30"/>
    </location>
</feature>
<keyword evidence="1" id="KW-1133">Transmembrane helix</keyword>
<keyword evidence="3" id="KW-1185">Reference proteome</keyword>
<sequence>MKFIKHPVVRGFAFVLFLGAGIAYIGVWGIRYKEKQREWVLPERTTELTFSERMFEDPESIEKVSVRVDTLVDIPAVQSEFAAIATYSDTPREAGSPDHEQMNRYVSTWDGLRDPEVSDPHSETNRQMAKNLMAKRQARLAAATPQNVEN</sequence>
<comment type="caution">
    <text evidence="2">The sequence shown here is derived from an EMBL/GenBank/DDBJ whole genome shotgun (WGS) entry which is preliminary data.</text>
</comment>
<dbReference type="AlphaFoldDB" id="A0A8J3GE61"/>
<evidence type="ECO:0000313" key="3">
    <source>
        <dbReference type="Proteomes" id="UP000642829"/>
    </source>
</evidence>
<dbReference type="EMBL" id="BMXG01000027">
    <property type="protein sequence ID" value="GHC11873.1"/>
    <property type="molecule type" value="Genomic_DNA"/>
</dbReference>
<reference evidence="2" key="2">
    <citation type="submission" date="2020-09" db="EMBL/GenBank/DDBJ databases">
        <authorList>
            <person name="Sun Q."/>
            <person name="Kim S."/>
        </authorList>
    </citation>
    <scope>NUCLEOTIDE SEQUENCE</scope>
    <source>
        <strain evidence="2">KCTC 12870</strain>
    </source>
</reference>
<gene>
    <name evidence="2" type="ORF">GCM10007047_31490</name>
</gene>
<accession>A0A8J3GE61</accession>
<reference evidence="2" key="1">
    <citation type="journal article" date="2014" name="Int. J. Syst. Evol. Microbiol.">
        <title>Complete genome sequence of Corynebacterium casei LMG S-19264T (=DSM 44701T), isolated from a smear-ripened cheese.</title>
        <authorList>
            <consortium name="US DOE Joint Genome Institute (JGI-PGF)"/>
            <person name="Walter F."/>
            <person name="Albersmeier A."/>
            <person name="Kalinowski J."/>
            <person name="Ruckert C."/>
        </authorList>
    </citation>
    <scope>NUCLEOTIDE SEQUENCE</scope>
    <source>
        <strain evidence="2">KCTC 12870</strain>
    </source>
</reference>
<evidence type="ECO:0000313" key="2">
    <source>
        <dbReference type="EMBL" id="GHC11873.1"/>
    </source>
</evidence>
<keyword evidence="1" id="KW-0472">Membrane</keyword>